<dbReference type="SUPFAM" id="SSF50494">
    <property type="entry name" value="Trypsin-like serine proteases"/>
    <property type="match status" value="1"/>
</dbReference>
<dbReference type="PANTHER" id="PTHR24253:SF176">
    <property type="entry name" value="CORIN, ISOFORM B"/>
    <property type="match status" value="1"/>
</dbReference>
<evidence type="ECO:0000256" key="1">
    <source>
        <dbReference type="ARBA" id="ARBA00009228"/>
    </source>
</evidence>
<dbReference type="Pfam" id="PF00089">
    <property type="entry name" value="Trypsin"/>
    <property type="match status" value="1"/>
</dbReference>
<evidence type="ECO:0000256" key="4">
    <source>
        <dbReference type="SAM" id="SignalP"/>
    </source>
</evidence>
<organism evidence="6 7">
    <name type="scientific">Python bivittatus</name>
    <name type="common">Burmese python</name>
    <name type="synonym">Python molurus bivittatus</name>
    <dbReference type="NCBI Taxonomy" id="176946"/>
    <lineage>
        <taxon>Eukaryota</taxon>
        <taxon>Metazoa</taxon>
        <taxon>Chordata</taxon>
        <taxon>Craniata</taxon>
        <taxon>Vertebrata</taxon>
        <taxon>Euteleostomi</taxon>
        <taxon>Lepidosauria</taxon>
        <taxon>Squamata</taxon>
        <taxon>Bifurcata</taxon>
        <taxon>Unidentata</taxon>
        <taxon>Episquamata</taxon>
        <taxon>Toxicofera</taxon>
        <taxon>Serpentes</taxon>
        <taxon>Henophidia</taxon>
        <taxon>Pythonidae</taxon>
        <taxon>Python</taxon>
    </lineage>
</organism>
<comment type="similarity">
    <text evidence="1">Belongs to the peptidase S1 family. Snake venom subfamily.</text>
</comment>
<gene>
    <name evidence="7" type="primary">LOC103054953</name>
</gene>
<protein>
    <submittedName>
        <fullName evidence="7">Serine protease 27-like isoform X1</fullName>
    </submittedName>
</protein>
<keyword evidence="2" id="KW-1015">Disulfide bond</keyword>
<dbReference type="GO" id="GO:0035821">
    <property type="term" value="P:modulation of process of another organism"/>
    <property type="evidence" value="ECO:0007669"/>
    <property type="project" value="UniProtKB-ARBA"/>
</dbReference>
<dbReference type="RefSeq" id="XP_015742842.1">
    <property type="nucleotide sequence ID" value="XM_015887356.2"/>
</dbReference>
<proteinExistence type="inferred from homology"/>
<keyword evidence="6" id="KW-1185">Reference proteome</keyword>
<dbReference type="InterPro" id="IPR018114">
    <property type="entry name" value="TRYPSIN_HIS"/>
</dbReference>
<dbReference type="Proteomes" id="UP000695026">
    <property type="component" value="Unplaced"/>
</dbReference>
<dbReference type="AlphaFoldDB" id="A0A9F3QSI2"/>
<dbReference type="InterPro" id="IPR001254">
    <property type="entry name" value="Trypsin_dom"/>
</dbReference>
<keyword evidence="3" id="KW-0720">Serine protease</keyword>
<dbReference type="PROSITE" id="PS00135">
    <property type="entry name" value="TRYPSIN_SER"/>
    <property type="match status" value="1"/>
</dbReference>
<dbReference type="Gene3D" id="2.40.10.10">
    <property type="entry name" value="Trypsin-like serine proteases"/>
    <property type="match status" value="1"/>
</dbReference>
<dbReference type="PANTHER" id="PTHR24253">
    <property type="entry name" value="TRANSMEMBRANE PROTEASE SERINE"/>
    <property type="match status" value="1"/>
</dbReference>
<dbReference type="InterPro" id="IPR009003">
    <property type="entry name" value="Peptidase_S1_PA"/>
</dbReference>
<dbReference type="PRINTS" id="PR00722">
    <property type="entry name" value="CHYMOTRYPSIN"/>
</dbReference>
<dbReference type="KEGG" id="pbi:103054953"/>
<evidence type="ECO:0000256" key="2">
    <source>
        <dbReference type="ARBA" id="ARBA00023157"/>
    </source>
</evidence>
<evidence type="ECO:0000313" key="7">
    <source>
        <dbReference type="RefSeq" id="XP_015742842.1"/>
    </source>
</evidence>
<keyword evidence="3" id="KW-0378">Hydrolase</keyword>
<dbReference type="GO" id="GO:0005576">
    <property type="term" value="C:extracellular region"/>
    <property type="evidence" value="ECO:0007669"/>
    <property type="project" value="UniProtKB-ARBA"/>
</dbReference>
<feature type="signal peptide" evidence="4">
    <location>
        <begin position="1"/>
        <end position="25"/>
    </location>
</feature>
<evidence type="ECO:0000313" key="6">
    <source>
        <dbReference type="Proteomes" id="UP000695026"/>
    </source>
</evidence>
<dbReference type="GO" id="GO:0004252">
    <property type="term" value="F:serine-type endopeptidase activity"/>
    <property type="evidence" value="ECO:0007669"/>
    <property type="project" value="InterPro"/>
</dbReference>
<evidence type="ECO:0000259" key="5">
    <source>
        <dbReference type="PROSITE" id="PS50240"/>
    </source>
</evidence>
<reference evidence="7" key="1">
    <citation type="submission" date="2025-08" db="UniProtKB">
        <authorList>
            <consortium name="RefSeq"/>
        </authorList>
    </citation>
    <scope>IDENTIFICATION</scope>
    <source>
        <tissue evidence="7">Liver</tissue>
    </source>
</reference>
<keyword evidence="3" id="KW-0645">Protease</keyword>
<feature type="domain" description="Peptidase S1" evidence="5">
    <location>
        <begin position="53"/>
        <end position="296"/>
    </location>
</feature>
<accession>A0A9F3QSI2</accession>
<dbReference type="InterPro" id="IPR043504">
    <property type="entry name" value="Peptidase_S1_PA_chymotrypsin"/>
</dbReference>
<dbReference type="GO" id="GO:0006508">
    <property type="term" value="P:proteolysis"/>
    <property type="evidence" value="ECO:0007669"/>
    <property type="project" value="UniProtKB-KW"/>
</dbReference>
<dbReference type="SMART" id="SM00020">
    <property type="entry name" value="Tryp_SPc"/>
    <property type="match status" value="1"/>
</dbReference>
<dbReference type="PROSITE" id="PS00134">
    <property type="entry name" value="TRYPSIN_HIS"/>
    <property type="match status" value="1"/>
</dbReference>
<dbReference type="InterPro" id="IPR033116">
    <property type="entry name" value="TRYPSIN_SER"/>
</dbReference>
<dbReference type="GeneID" id="103054953"/>
<dbReference type="OMA" id="YAKWINA"/>
<feature type="chain" id="PRO_5039898426" evidence="4">
    <location>
        <begin position="26"/>
        <end position="321"/>
    </location>
</feature>
<evidence type="ECO:0000256" key="3">
    <source>
        <dbReference type="RuleBase" id="RU363034"/>
    </source>
</evidence>
<dbReference type="CDD" id="cd00190">
    <property type="entry name" value="Tryp_SPc"/>
    <property type="match status" value="1"/>
</dbReference>
<dbReference type="InterPro" id="IPR001314">
    <property type="entry name" value="Peptidase_S1A"/>
</dbReference>
<sequence length="321" mass="34937">MFNLSSSKFFWYVFFGALMIAGSQFHKLDWPTYEIFTNGVTNQECGQPRTPRIVGGQDAIKGKWPWQVSILENNKPICGGSVISDQWVLSAAHCFYDSAPDYEYIALLGAYQLLNLSSDAVFAAVKKIVLHPDYDGKSSSLGDIALIQLQMPVNFTNSIIPICLPTPSEKFSREADCWVTGWGAIKEKVNLPPPLTLQEVKVPFISQRDCSLLYNQFPIPGLGKGAIKHDMICAGSPDSGKDSCQGDSGGPLACQLQGRWTQAGIVSWGVGCASDVYPGVYTSVPFYADWIKTTMEGKKNGGLQNVPALVVLLLSLGLALL</sequence>
<keyword evidence="4" id="KW-0732">Signal</keyword>
<dbReference type="PROSITE" id="PS50240">
    <property type="entry name" value="TRYPSIN_DOM"/>
    <property type="match status" value="1"/>
</dbReference>
<dbReference type="OrthoDB" id="93664at2759"/>
<dbReference type="FunFam" id="2.40.10.10:FF:000039">
    <property type="entry name" value="Brain-specific serine protease 4"/>
    <property type="match status" value="1"/>
</dbReference>
<name>A0A9F3QSI2_PYTBI</name>